<dbReference type="EMBL" id="UOED01000112">
    <property type="protein sequence ID" value="VAV97002.1"/>
    <property type="molecule type" value="Genomic_DNA"/>
</dbReference>
<dbReference type="InterPro" id="IPR015421">
    <property type="entry name" value="PyrdxlP-dep_Trfase_major"/>
</dbReference>
<proteinExistence type="predicted"/>
<evidence type="ECO:0000259" key="1">
    <source>
        <dbReference type="Pfam" id="PF00266"/>
    </source>
</evidence>
<feature type="domain" description="Aminotransferase class V" evidence="1">
    <location>
        <begin position="69"/>
        <end position="373"/>
    </location>
</feature>
<sequence>MTSPSIFTCQRHLFDIPADVTYLNAAYMSPILKETAALGQMSVAKKMHPWDITVPDFFDPPNRACALMAQMIGAGCDDVALIPSVSYGAAIAVRNLPVRAGQKILVLADQFPSNVYPWQEMAQRLGAQVVTIPRPENGDWTTPLCAAIDQDTAIVACAQAHWTDGSRVDLIAVGRRCRQQGAALVLDLTQSLGVMPFSVGEVDPDFMIVATYKWLLGPYSYGFIYVAPRHQGGVPLEEGWIARKDADDFARLVDYQPAYQPGAGRFNMGERSNFMLTPMAIHGLERLNGWGVEAIAEYLSTLTDMIAARAQDMGLTVADRAHRSPHLIGLNFADGAPDGLTVALAERKIFVSVRGNSIRVSPHIYNDIRDVEKLFSALENLL</sequence>
<dbReference type="AlphaFoldDB" id="A0A3B0RZU9"/>
<dbReference type="InterPro" id="IPR000192">
    <property type="entry name" value="Aminotrans_V_dom"/>
</dbReference>
<name>A0A3B0RZU9_9ZZZZ</name>
<organism evidence="2">
    <name type="scientific">hydrothermal vent metagenome</name>
    <dbReference type="NCBI Taxonomy" id="652676"/>
    <lineage>
        <taxon>unclassified sequences</taxon>
        <taxon>metagenomes</taxon>
        <taxon>ecological metagenomes</taxon>
    </lineage>
</organism>
<dbReference type="GO" id="GO:0031071">
    <property type="term" value="F:cysteine desulfurase activity"/>
    <property type="evidence" value="ECO:0007669"/>
    <property type="project" value="UniProtKB-EC"/>
</dbReference>
<dbReference type="Gene3D" id="3.40.640.10">
    <property type="entry name" value="Type I PLP-dependent aspartate aminotransferase-like (Major domain)"/>
    <property type="match status" value="1"/>
</dbReference>
<accession>A0A3B0RZU9</accession>
<gene>
    <name evidence="2" type="ORF">MNBD_ALPHA02-1200</name>
</gene>
<dbReference type="InterPro" id="IPR015424">
    <property type="entry name" value="PyrdxlP-dep_Trfase"/>
</dbReference>
<dbReference type="InterPro" id="IPR015422">
    <property type="entry name" value="PyrdxlP-dep_Trfase_small"/>
</dbReference>
<dbReference type="Gene3D" id="3.90.1150.10">
    <property type="entry name" value="Aspartate Aminotransferase, domain 1"/>
    <property type="match status" value="1"/>
</dbReference>
<protein>
    <submittedName>
        <fullName evidence="2">Cysteine desulfurase</fullName>
        <ecNumber evidence="2">2.8.1.7</ecNumber>
    </submittedName>
</protein>
<evidence type="ECO:0000313" key="2">
    <source>
        <dbReference type="EMBL" id="VAV97002.1"/>
    </source>
</evidence>
<dbReference type="PANTHER" id="PTHR43586:SF15">
    <property type="entry name" value="BLR3095 PROTEIN"/>
    <property type="match status" value="1"/>
</dbReference>
<dbReference type="EC" id="2.8.1.7" evidence="2"/>
<dbReference type="PANTHER" id="PTHR43586">
    <property type="entry name" value="CYSTEINE DESULFURASE"/>
    <property type="match status" value="1"/>
</dbReference>
<reference evidence="2" key="1">
    <citation type="submission" date="2018-06" db="EMBL/GenBank/DDBJ databases">
        <authorList>
            <person name="Zhirakovskaya E."/>
        </authorList>
    </citation>
    <scope>NUCLEOTIDE SEQUENCE</scope>
</reference>
<dbReference type="Pfam" id="PF00266">
    <property type="entry name" value="Aminotran_5"/>
    <property type="match status" value="1"/>
</dbReference>
<dbReference type="SUPFAM" id="SSF53383">
    <property type="entry name" value="PLP-dependent transferases"/>
    <property type="match status" value="1"/>
</dbReference>
<keyword evidence="2" id="KW-0808">Transferase</keyword>